<keyword evidence="3" id="KW-1185">Reference proteome</keyword>
<dbReference type="CDD" id="cd20301">
    <property type="entry name" value="cupin_ChrR"/>
    <property type="match status" value="1"/>
</dbReference>
<protein>
    <submittedName>
        <fullName evidence="2">ChrR family anti-sigma-E factor</fullName>
    </submittedName>
</protein>
<evidence type="ECO:0000313" key="3">
    <source>
        <dbReference type="Proteomes" id="UP001268683"/>
    </source>
</evidence>
<dbReference type="InterPro" id="IPR014710">
    <property type="entry name" value="RmlC-like_jellyroll"/>
</dbReference>
<dbReference type="KEGG" id="tmk:QGN29_04770"/>
<feature type="domain" description="ChrR-like cupin" evidence="1">
    <location>
        <begin position="107"/>
        <end position="204"/>
    </location>
</feature>
<dbReference type="NCBIfam" id="TIGR02451">
    <property type="entry name" value="anti_sig_ChrR"/>
    <property type="match status" value="1"/>
</dbReference>
<dbReference type="Gene3D" id="1.10.10.1320">
    <property type="entry name" value="Anti-sigma factor, zinc-finger domain"/>
    <property type="match status" value="1"/>
</dbReference>
<name>A0AA52EJI6_9PROT</name>
<dbReference type="SUPFAM" id="SSF51182">
    <property type="entry name" value="RmlC-like cupins"/>
    <property type="match status" value="1"/>
</dbReference>
<evidence type="ECO:0000313" key="2">
    <source>
        <dbReference type="EMBL" id="WND03687.1"/>
    </source>
</evidence>
<dbReference type="RefSeq" id="WP_310799540.1">
    <property type="nucleotide sequence ID" value="NZ_CP123872.1"/>
</dbReference>
<dbReference type="Pfam" id="PF12973">
    <property type="entry name" value="Cupin_7"/>
    <property type="match status" value="1"/>
</dbReference>
<dbReference type="Gene3D" id="2.60.120.10">
    <property type="entry name" value="Jelly Rolls"/>
    <property type="match status" value="1"/>
</dbReference>
<organism evidence="2 3">
    <name type="scientific">Temperatibacter marinus</name>
    <dbReference type="NCBI Taxonomy" id="1456591"/>
    <lineage>
        <taxon>Bacteria</taxon>
        <taxon>Pseudomonadati</taxon>
        <taxon>Pseudomonadota</taxon>
        <taxon>Alphaproteobacteria</taxon>
        <taxon>Kordiimonadales</taxon>
        <taxon>Temperatibacteraceae</taxon>
        <taxon>Temperatibacter</taxon>
    </lineage>
</organism>
<sequence length="224" mass="24316">MTMADHDIQHGLMVDYVSGSLPQPLALLVASHVSLNNDAKKSYQILSEVGGNLLEDTDGVSMNSSLGDFLDTLDSIPQDAPKSVKNTITAAPSLASEPILPAPLQNHIQLDMEEISWKARGAGVKEFTLPISEKGLKASLLKVEPGSKIPDHTHEGHEYTLILDGVFIDGTHHYERGEFVCNDQNDTHSPEACPDNGCICFVVQDAPLKFKGLLGFLINPFLKM</sequence>
<accession>A0AA52EJI6</accession>
<dbReference type="InterPro" id="IPR041916">
    <property type="entry name" value="Anti_sigma_zinc_sf"/>
</dbReference>
<dbReference type="InterPro" id="IPR025979">
    <property type="entry name" value="ChrR-like_cupin_dom"/>
</dbReference>
<gene>
    <name evidence="2" type="ORF">QGN29_04770</name>
</gene>
<evidence type="ECO:0000259" key="1">
    <source>
        <dbReference type="Pfam" id="PF12973"/>
    </source>
</evidence>
<dbReference type="InterPro" id="IPR011051">
    <property type="entry name" value="RmlC_Cupin_sf"/>
</dbReference>
<dbReference type="EMBL" id="CP123872">
    <property type="protein sequence ID" value="WND03687.1"/>
    <property type="molecule type" value="Genomic_DNA"/>
</dbReference>
<proteinExistence type="predicted"/>
<reference evidence="2" key="1">
    <citation type="submission" date="2023-04" db="EMBL/GenBank/DDBJ databases">
        <title>Complete genome sequence of Temperatibacter marinus.</title>
        <authorList>
            <person name="Rong J.-C."/>
            <person name="Yi M.-L."/>
            <person name="Zhao Q."/>
        </authorList>
    </citation>
    <scope>NUCLEOTIDE SEQUENCE</scope>
    <source>
        <strain evidence="2">NBRC 110045</strain>
    </source>
</reference>
<dbReference type="AlphaFoldDB" id="A0AA52EJI6"/>
<dbReference type="Proteomes" id="UP001268683">
    <property type="component" value="Chromosome"/>
</dbReference>
<dbReference type="InterPro" id="IPR012807">
    <property type="entry name" value="Anti-sigma_ChrR"/>
</dbReference>